<dbReference type="EMBL" id="CP049865">
    <property type="protein sequence ID" value="QIK71597.1"/>
    <property type="molecule type" value="Genomic_DNA"/>
</dbReference>
<dbReference type="Proteomes" id="UP000501058">
    <property type="component" value="Chromosome"/>
</dbReference>
<accession>A0A6G7Y4Q4</accession>
<keyword evidence="1" id="KW-0472">Membrane</keyword>
<dbReference type="AlphaFoldDB" id="A0A6G7Y4Q4"/>
<feature type="transmembrane region" description="Helical" evidence="1">
    <location>
        <begin position="71"/>
        <end position="88"/>
    </location>
</feature>
<organism evidence="2 3">
    <name type="scientific">Propioniciclava coleopterorum</name>
    <dbReference type="NCBI Taxonomy" id="2714937"/>
    <lineage>
        <taxon>Bacteria</taxon>
        <taxon>Bacillati</taxon>
        <taxon>Actinomycetota</taxon>
        <taxon>Actinomycetes</taxon>
        <taxon>Propionibacteriales</taxon>
        <taxon>Propionibacteriaceae</taxon>
        <taxon>Propioniciclava</taxon>
    </lineage>
</organism>
<dbReference type="PANTHER" id="PTHR41282">
    <property type="entry name" value="CONSERVED TRANSMEMBRANE PROTEIN-RELATED"/>
    <property type="match status" value="1"/>
</dbReference>
<keyword evidence="3" id="KW-1185">Reference proteome</keyword>
<gene>
    <name evidence="2" type="ORF">G7070_04050</name>
</gene>
<reference evidence="2 3" key="1">
    <citation type="submission" date="2020-03" db="EMBL/GenBank/DDBJ databases">
        <title>Propioniciclava sp. nov., isolated from Hydrophilus acuminatus.</title>
        <authorList>
            <person name="Hyun D.-W."/>
            <person name="Bae J.-W."/>
        </authorList>
    </citation>
    <scope>NUCLEOTIDE SEQUENCE [LARGE SCALE GENOMIC DNA]</scope>
    <source>
        <strain evidence="2 3">HDW11</strain>
    </source>
</reference>
<dbReference type="PIRSF" id="PIRSF009160">
    <property type="entry name" value="UCP009160"/>
    <property type="match status" value="1"/>
</dbReference>
<evidence type="ECO:0000313" key="3">
    <source>
        <dbReference type="Proteomes" id="UP000501058"/>
    </source>
</evidence>
<feature type="transmembrane region" description="Helical" evidence="1">
    <location>
        <begin position="94"/>
        <end position="113"/>
    </location>
</feature>
<dbReference type="RefSeq" id="WP_166232155.1">
    <property type="nucleotide sequence ID" value="NZ_CP049865.1"/>
</dbReference>
<dbReference type="KEGG" id="prv:G7070_04050"/>
<feature type="transmembrane region" description="Helical" evidence="1">
    <location>
        <begin position="148"/>
        <end position="170"/>
    </location>
</feature>
<keyword evidence="1" id="KW-0812">Transmembrane</keyword>
<dbReference type="InterPro" id="IPR010539">
    <property type="entry name" value="BaxI_1-like"/>
</dbReference>
<keyword evidence="1" id="KW-1133">Transmembrane helix</keyword>
<sequence>MRSTNPVFTRSESFNSAPASYQAPAGYGQDQFGQPYGQDPYGQPTYQQPGYGQPTPAGGVMTIDDVITKSAITMGVLIVAAAVTFMFLPIGLLYPTLLVSGIVGFVSVLLVSLRRVVNPAFVLLYSVIEGVFIGAFTLLFASMFDAGLVLQAVLGTFIAAGVTLFAYRFFNIKVTNKFRKIVTLGTFAFLGLVLVNLGFAFFGIDLGVRSIGGGPTLLLVGVSLLAIGLAIANLIMDFDYIEQGVRNRLPASESWRAAFGLTVTMVWLYTELLRIMSYFRN</sequence>
<evidence type="ECO:0000256" key="1">
    <source>
        <dbReference type="SAM" id="Phobius"/>
    </source>
</evidence>
<protein>
    <submittedName>
        <fullName evidence="2">Bax inhibitor-1/YccA family protein</fullName>
    </submittedName>
</protein>
<proteinExistence type="predicted"/>
<feature type="transmembrane region" description="Helical" evidence="1">
    <location>
        <begin position="120"/>
        <end position="142"/>
    </location>
</feature>
<name>A0A6G7Y4Q4_9ACTN</name>
<feature type="transmembrane region" description="Helical" evidence="1">
    <location>
        <begin position="182"/>
        <end position="204"/>
    </location>
</feature>
<feature type="transmembrane region" description="Helical" evidence="1">
    <location>
        <begin position="216"/>
        <end position="236"/>
    </location>
</feature>
<feature type="transmembrane region" description="Helical" evidence="1">
    <location>
        <begin position="257"/>
        <end position="279"/>
    </location>
</feature>
<evidence type="ECO:0000313" key="2">
    <source>
        <dbReference type="EMBL" id="QIK71597.1"/>
    </source>
</evidence>
<dbReference type="PANTHER" id="PTHR41282:SF1">
    <property type="entry name" value="CONSERVED TRANSMEMBRANE PROTEIN-RELATED"/>
    <property type="match status" value="1"/>
</dbReference>
<dbReference type="Pfam" id="PF12811">
    <property type="entry name" value="BaxI_1"/>
    <property type="match status" value="1"/>
</dbReference>